<keyword evidence="3" id="KW-1185">Reference proteome</keyword>
<evidence type="ECO:0000313" key="3">
    <source>
        <dbReference type="Proteomes" id="UP000536909"/>
    </source>
</evidence>
<protein>
    <submittedName>
        <fullName evidence="2">Uncharacterized protein</fullName>
    </submittedName>
</protein>
<dbReference type="Proteomes" id="UP000536909">
    <property type="component" value="Unassembled WGS sequence"/>
</dbReference>
<feature type="compositionally biased region" description="Basic and acidic residues" evidence="1">
    <location>
        <begin position="1"/>
        <end position="12"/>
    </location>
</feature>
<reference evidence="2 3" key="1">
    <citation type="submission" date="2020-08" db="EMBL/GenBank/DDBJ databases">
        <title>Genomic Encyclopedia of Type Strains, Phase IV (KMG-IV): sequencing the most valuable type-strain genomes for metagenomic binning, comparative biology and taxonomic classification.</title>
        <authorList>
            <person name="Goeker M."/>
        </authorList>
    </citation>
    <scope>NUCLEOTIDE SEQUENCE [LARGE SCALE GENOMIC DNA]</scope>
    <source>
        <strain evidence="2 3">DSM 105434</strain>
    </source>
</reference>
<proteinExistence type="predicted"/>
<evidence type="ECO:0000313" key="2">
    <source>
        <dbReference type="EMBL" id="MBB5295725.1"/>
    </source>
</evidence>
<organism evidence="2 3">
    <name type="scientific">Deinococcus metallilatus</name>
    <dbReference type="NCBI Taxonomy" id="1211322"/>
    <lineage>
        <taxon>Bacteria</taxon>
        <taxon>Thermotogati</taxon>
        <taxon>Deinococcota</taxon>
        <taxon>Deinococci</taxon>
        <taxon>Deinococcales</taxon>
        <taxon>Deinococcaceae</taxon>
        <taxon>Deinococcus</taxon>
    </lineage>
</organism>
<comment type="caution">
    <text evidence="2">The sequence shown here is derived from an EMBL/GenBank/DDBJ whole genome shotgun (WGS) entry which is preliminary data.</text>
</comment>
<dbReference type="EMBL" id="JACHFV010000008">
    <property type="protein sequence ID" value="MBB5295725.1"/>
    <property type="molecule type" value="Genomic_DNA"/>
</dbReference>
<evidence type="ECO:0000256" key="1">
    <source>
        <dbReference type="SAM" id="MobiDB-lite"/>
    </source>
</evidence>
<sequence length="205" mass="23544">MEPASEAREFSAEGRSGGQALWPGQEGRPDHVLRDVNRPLNKGFERLSQMPARVRWAVSAALYRTLDNRCAVVSVMMWGVAADLIKPLWWKAFEELWRPLLIRWERQEQRPVPWVRSSSGTGLANVAQFSGESLPALLSDWWWTLALAGRARWQARCSARWEKVCCCKAFPQWTPGRTRGFAYHRVQGPLTFTVPRDLTLQVLRQ</sequence>
<accession>A0ABR6MUY0</accession>
<gene>
    <name evidence="2" type="ORF">HNQ10_002564</name>
</gene>
<feature type="region of interest" description="Disordered" evidence="1">
    <location>
        <begin position="1"/>
        <end position="28"/>
    </location>
</feature>
<dbReference type="RefSeq" id="WP_146719889.1">
    <property type="nucleotide sequence ID" value="NZ_BSUI01000005.1"/>
</dbReference>
<name>A0ABR6MUY0_9DEIO</name>